<reference evidence="7" key="2">
    <citation type="submission" date="2020-09" db="EMBL/GenBank/DDBJ databases">
        <authorList>
            <person name="Sun Q."/>
            <person name="Zhou Y."/>
        </authorList>
    </citation>
    <scope>NUCLEOTIDE SEQUENCE</scope>
    <source>
        <strain evidence="7">CGMCC 1.12785</strain>
    </source>
</reference>
<accession>A0A8J2XKU3</accession>
<evidence type="ECO:0000256" key="1">
    <source>
        <dbReference type="ARBA" id="ARBA00004651"/>
    </source>
</evidence>
<protein>
    <submittedName>
        <fullName evidence="7">Inner membrane protein YhjD</fullName>
    </submittedName>
</protein>
<gene>
    <name evidence="7" type="ORF">GCM10011333_20390</name>
</gene>
<sequence length="345" mass="37236">MNLLTATHRVNRLQRLKRRPAVAHALRAASRFGERLGNQFGAAITYFSVLAIIPTIMFAFAGLGFTLDVLRPELLGTVRGWIENATGGNEQVHGLLDNYLANWRAVGIVAVISALYTAQGWIGNLKDAVRTMVRDDVADRQKQSFPVRVVTNVVTLLGVLIGVLVAVALSVLGTSMQSWAVEVLQLPSWVTPLMVIIPLLAAVGALWLIFMWLFTLLPAEPIPGTAKVRGSLLGAVPAAILLHVATLLIDAFSGSPTAALFGPVIAIMLAMNLFARLTLFVAAWLGTYERRSVLDPVPRAELEEDNGAPRANETRDAVVTLVVTAGIIGGTLLGVRRWEERKGDL</sequence>
<feature type="transmembrane region" description="Helical" evidence="6">
    <location>
        <begin position="40"/>
        <end position="65"/>
    </location>
</feature>
<feature type="transmembrane region" description="Helical" evidence="6">
    <location>
        <begin position="317"/>
        <end position="335"/>
    </location>
</feature>
<dbReference type="PANTHER" id="PTHR30213">
    <property type="entry name" value="INNER MEMBRANE PROTEIN YHJD"/>
    <property type="match status" value="1"/>
</dbReference>
<reference evidence="7" key="1">
    <citation type="journal article" date="2014" name="Int. J. Syst. Evol. Microbiol.">
        <title>Complete genome sequence of Corynebacterium casei LMG S-19264T (=DSM 44701T), isolated from a smear-ripened cheese.</title>
        <authorList>
            <consortium name="US DOE Joint Genome Institute (JGI-PGF)"/>
            <person name="Walter F."/>
            <person name="Albersmeier A."/>
            <person name="Kalinowski J."/>
            <person name="Ruckert C."/>
        </authorList>
    </citation>
    <scope>NUCLEOTIDE SEQUENCE</scope>
    <source>
        <strain evidence="7">CGMCC 1.12785</strain>
    </source>
</reference>
<evidence type="ECO:0000313" key="8">
    <source>
        <dbReference type="Proteomes" id="UP000616114"/>
    </source>
</evidence>
<feature type="transmembrane region" description="Helical" evidence="6">
    <location>
        <begin position="231"/>
        <end position="252"/>
    </location>
</feature>
<keyword evidence="3 6" id="KW-0812">Transmembrane</keyword>
<feature type="transmembrane region" description="Helical" evidence="6">
    <location>
        <begin position="193"/>
        <end position="219"/>
    </location>
</feature>
<dbReference type="PANTHER" id="PTHR30213:SF1">
    <property type="entry name" value="INNER MEMBRANE PROTEIN YHJD"/>
    <property type="match status" value="1"/>
</dbReference>
<keyword evidence="8" id="KW-1185">Reference proteome</keyword>
<feature type="transmembrane region" description="Helical" evidence="6">
    <location>
        <begin position="258"/>
        <end position="285"/>
    </location>
</feature>
<evidence type="ECO:0000256" key="3">
    <source>
        <dbReference type="ARBA" id="ARBA00022692"/>
    </source>
</evidence>
<evidence type="ECO:0000313" key="7">
    <source>
        <dbReference type="EMBL" id="GGA17232.1"/>
    </source>
</evidence>
<keyword evidence="2" id="KW-1003">Cell membrane</keyword>
<evidence type="ECO:0000256" key="2">
    <source>
        <dbReference type="ARBA" id="ARBA00022475"/>
    </source>
</evidence>
<dbReference type="GO" id="GO:0005886">
    <property type="term" value="C:plasma membrane"/>
    <property type="evidence" value="ECO:0007669"/>
    <property type="project" value="UniProtKB-SubCell"/>
</dbReference>
<dbReference type="AlphaFoldDB" id="A0A8J2XKU3"/>
<evidence type="ECO:0000256" key="4">
    <source>
        <dbReference type="ARBA" id="ARBA00022989"/>
    </source>
</evidence>
<keyword evidence="5 6" id="KW-0472">Membrane</keyword>
<name>A0A8J2XKU3_9MICO</name>
<keyword evidence="4 6" id="KW-1133">Transmembrane helix</keyword>
<comment type="subcellular location">
    <subcellularLocation>
        <location evidence="1">Cell membrane</location>
        <topology evidence="1">Multi-pass membrane protein</topology>
    </subcellularLocation>
</comment>
<evidence type="ECO:0000256" key="5">
    <source>
        <dbReference type="ARBA" id="ARBA00023136"/>
    </source>
</evidence>
<dbReference type="EMBL" id="BMFY01000008">
    <property type="protein sequence ID" value="GGA17232.1"/>
    <property type="molecule type" value="Genomic_DNA"/>
</dbReference>
<proteinExistence type="predicted"/>
<comment type="caution">
    <text evidence="7">The sequence shown here is derived from an EMBL/GenBank/DDBJ whole genome shotgun (WGS) entry which is preliminary data.</text>
</comment>
<dbReference type="Proteomes" id="UP000616114">
    <property type="component" value="Unassembled WGS sequence"/>
</dbReference>
<dbReference type="Pfam" id="PF03631">
    <property type="entry name" value="Virul_fac_BrkB"/>
    <property type="match status" value="1"/>
</dbReference>
<dbReference type="RefSeq" id="WP_188550784.1">
    <property type="nucleotide sequence ID" value="NZ_BMFY01000008.1"/>
</dbReference>
<dbReference type="InterPro" id="IPR017039">
    <property type="entry name" value="Virul_fac_BrkB"/>
</dbReference>
<evidence type="ECO:0000256" key="6">
    <source>
        <dbReference type="SAM" id="Phobius"/>
    </source>
</evidence>
<feature type="transmembrane region" description="Helical" evidence="6">
    <location>
        <begin position="149"/>
        <end position="173"/>
    </location>
</feature>
<organism evidence="7 8">
    <name type="scientific">Sediminivirga luteola</name>
    <dbReference type="NCBI Taxonomy" id="1774748"/>
    <lineage>
        <taxon>Bacteria</taxon>
        <taxon>Bacillati</taxon>
        <taxon>Actinomycetota</taxon>
        <taxon>Actinomycetes</taxon>
        <taxon>Micrococcales</taxon>
        <taxon>Brevibacteriaceae</taxon>
        <taxon>Sediminivirga</taxon>
    </lineage>
</organism>
<feature type="transmembrane region" description="Helical" evidence="6">
    <location>
        <begin position="103"/>
        <end position="122"/>
    </location>
</feature>